<dbReference type="VEuPathDB" id="VectorBase:PHUM617080"/>
<reference evidence="17" key="2">
    <citation type="submission" date="2007-04" db="EMBL/GenBank/DDBJ databases">
        <title>The genome of the human body louse.</title>
        <authorList>
            <consortium name="The Human Body Louse Genome Consortium"/>
            <person name="Kirkness E."/>
            <person name="Walenz B."/>
            <person name="Hass B."/>
            <person name="Bruggner R."/>
            <person name="Strausberg R."/>
        </authorList>
    </citation>
    <scope>NUCLEOTIDE SEQUENCE</scope>
    <source>
        <strain evidence="17">USDA</strain>
    </source>
</reference>
<dbReference type="InterPro" id="IPR011009">
    <property type="entry name" value="Kinase-like_dom_sf"/>
</dbReference>
<evidence type="ECO:0000256" key="13">
    <source>
        <dbReference type="PROSITE-ProRule" id="PRU10141"/>
    </source>
</evidence>
<dbReference type="OrthoDB" id="8693905at2759"/>
<reference evidence="17" key="1">
    <citation type="submission" date="2007-04" db="EMBL/GenBank/DDBJ databases">
        <title>Annotation of Pediculus humanus corporis strain USDA.</title>
        <authorList>
            <person name="Kirkness E."/>
            <person name="Hannick L."/>
            <person name="Hass B."/>
            <person name="Bruggner R."/>
            <person name="Lawson D."/>
            <person name="Bidwell S."/>
            <person name="Joardar V."/>
            <person name="Caler E."/>
            <person name="Walenz B."/>
            <person name="Inman J."/>
            <person name="Schobel S."/>
            <person name="Galinsky K."/>
            <person name="Amedeo P."/>
            <person name="Strausberg R."/>
        </authorList>
    </citation>
    <scope>NUCLEOTIDE SEQUENCE</scope>
    <source>
        <strain evidence="17">USDA</strain>
    </source>
</reference>
<comment type="catalytic activity">
    <reaction evidence="12">
        <text>L-seryl-[protein] + ATP = O-phospho-L-seryl-[protein] + ADP + H(+)</text>
        <dbReference type="Rhea" id="RHEA:17989"/>
        <dbReference type="Rhea" id="RHEA-COMP:9863"/>
        <dbReference type="Rhea" id="RHEA-COMP:11604"/>
        <dbReference type="ChEBI" id="CHEBI:15378"/>
        <dbReference type="ChEBI" id="CHEBI:29999"/>
        <dbReference type="ChEBI" id="CHEBI:30616"/>
        <dbReference type="ChEBI" id="CHEBI:83421"/>
        <dbReference type="ChEBI" id="CHEBI:456216"/>
        <dbReference type="EC" id="2.7.11.1"/>
    </reaction>
</comment>
<dbReference type="FunCoup" id="E0W4B5">
    <property type="interactions" value="1250"/>
</dbReference>
<evidence type="ECO:0000259" key="16">
    <source>
        <dbReference type="PROSITE" id="PS50951"/>
    </source>
</evidence>
<comment type="subcellular location">
    <subcellularLocation>
        <location evidence="1">Cytoplasm</location>
    </subcellularLocation>
</comment>
<dbReference type="RefSeq" id="XP_002433209.1">
    <property type="nucleotide sequence ID" value="XM_002433164.1"/>
</dbReference>
<gene>
    <name evidence="18" type="primary">8239870</name>
    <name evidence="17" type="ORF">Phum_PHUM617080</name>
</gene>
<feature type="domain" description="SARAH" evidence="16">
    <location>
        <begin position="483"/>
        <end position="530"/>
    </location>
</feature>
<evidence type="ECO:0000256" key="6">
    <source>
        <dbReference type="ARBA" id="ARBA00022553"/>
    </source>
</evidence>
<evidence type="ECO:0000256" key="14">
    <source>
        <dbReference type="SAM" id="MobiDB-lite"/>
    </source>
</evidence>
<keyword evidence="9 17" id="KW-0418">Kinase</keyword>
<comment type="similarity">
    <text evidence="2">Belongs to the protein kinase superfamily. STE Ser/Thr protein kinase family. STE20 subfamily.</text>
</comment>
<keyword evidence="5" id="KW-0723">Serine/threonine-protein kinase</keyword>
<protein>
    <recommendedName>
        <fullName evidence="3">non-specific serine/threonine protein kinase</fullName>
        <ecNumber evidence="3">2.7.11.1</ecNumber>
    </recommendedName>
</protein>
<dbReference type="FunFam" id="4.10.170.10:FF:000002">
    <property type="entry name" value="serine/threonine-protein kinase 3"/>
    <property type="match status" value="1"/>
</dbReference>
<evidence type="ECO:0000259" key="15">
    <source>
        <dbReference type="PROSITE" id="PS50011"/>
    </source>
</evidence>
<dbReference type="InterPro" id="IPR000719">
    <property type="entry name" value="Prot_kinase_dom"/>
</dbReference>
<proteinExistence type="inferred from homology"/>
<dbReference type="EC" id="2.7.11.1" evidence="3"/>
<dbReference type="CDD" id="cd06612">
    <property type="entry name" value="STKc_MST1_2"/>
    <property type="match status" value="1"/>
</dbReference>
<name>E0W4B5_PEDHC</name>
<evidence type="ECO:0000256" key="1">
    <source>
        <dbReference type="ARBA" id="ARBA00004496"/>
    </source>
</evidence>
<keyword evidence="7 17" id="KW-0808">Transferase</keyword>
<dbReference type="OMA" id="LNQISHP"/>
<dbReference type="GO" id="GO:0010508">
    <property type="term" value="P:positive regulation of autophagy"/>
    <property type="evidence" value="ECO:0007669"/>
    <property type="project" value="UniProtKB-ARBA"/>
</dbReference>
<keyword evidence="6" id="KW-0597">Phosphoprotein</keyword>
<dbReference type="SMART" id="SM00220">
    <property type="entry name" value="S_TKc"/>
    <property type="match status" value="1"/>
</dbReference>
<feature type="region of interest" description="Disordered" evidence="14">
    <location>
        <begin position="300"/>
        <end position="321"/>
    </location>
</feature>
<dbReference type="InterPro" id="IPR050629">
    <property type="entry name" value="STE20/SPS1-PAK"/>
</dbReference>
<dbReference type="EMBL" id="DS235886">
    <property type="protein sequence ID" value="EEB20471.1"/>
    <property type="molecule type" value="Genomic_DNA"/>
</dbReference>
<dbReference type="Gene3D" id="1.10.510.10">
    <property type="entry name" value="Transferase(Phosphotransferase) domain 1"/>
    <property type="match status" value="1"/>
</dbReference>
<evidence type="ECO:0000313" key="18">
    <source>
        <dbReference type="EnsemblMetazoa" id="PHUM617080-PA"/>
    </source>
</evidence>
<dbReference type="STRING" id="121224.E0W4B5"/>
<feature type="compositionally biased region" description="Basic and acidic residues" evidence="14">
    <location>
        <begin position="367"/>
        <end position="382"/>
    </location>
</feature>
<evidence type="ECO:0000256" key="5">
    <source>
        <dbReference type="ARBA" id="ARBA00022527"/>
    </source>
</evidence>
<evidence type="ECO:0000256" key="9">
    <source>
        <dbReference type="ARBA" id="ARBA00022777"/>
    </source>
</evidence>
<dbReference type="KEGG" id="phu:Phum_PHUM617080"/>
<dbReference type="GO" id="GO:0005829">
    <property type="term" value="C:cytosol"/>
    <property type="evidence" value="ECO:0007669"/>
    <property type="project" value="UniProtKB-ARBA"/>
</dbReference>
<dbReference type="GO" id="GO:0005524">
    <property type="term" value="F:ATP binding"/>
    <property type="evidence" value="ECO:0007669"/>
    <property type="project" value="UniProtKB-UniRule"/>
</dbReference>
<dbReference type="GO" id="GO:0007165">
    <property type="term" value="P:signal transduction"/>
    <property type="evidence" value="ECO:0007669"/>
    <property type="project" value="InterPro"/>
</dbReference>
<dbReference type="EnsemblMetazoa" id="PHUM617080-RA">
    <property type="protein sequence ID" value="PHUM617080-PA"/>
    <property type="gene ID" value="PHUM617080"/>
</dbReference>
<dbReference type="GO" id="GO:0051239">
    <property type="term" value="P:regulation of multicellular organismal process"/>
    <property type="evidence" value="ECO:0007669"/>
    <property type="project" value="UniProtKB-ARBA"/>
</dbReference>
<dbReference type="GO" id="GO:0016477">
    <property type="term" value="P:cell migration"/>
    <property type="evidence" value="ECO:0007669"/>
    <property type="project" value="UniProtKB-ARBA"/>
</dbReference>
<feature type="compositionally biased region" description="Polar residues" evidence="14">
    <location>
        <begin position="300"/>
        <end position="313"/>
    </location>
</feature>
<evidence type="ECO:0000256" key="10">
    <source>
        <dbReference type="ARBA" id="ARBA00022840"/>
    </source>
</evidence>
<keyword evidence="10 13" id="KW-0067">ATP-binding</keyword>
<dbReference type="PANTHER" id="PTHR48012">
    <property type="entry name" value="STERILE20-LIKE KINASE, ISOFORM B-RELATED"/>
    <property type="match status" value="1"/>
</dbReference>
<dbReference type="HOGENOM" id="CLU_000288_63_23_1"/>
<sequence length="537" mass="61500">MSILELKKLSEESLTRQPEEVFDIICKLGEGSYGSVYKALHKESGQVLAIKQVPVDTDLQEIIKEISIMQQCDSPYVVKYYGSYFKNTDLWIVMEYCGAGSVSDIMRLRKKTLTEEEIATILSDTLKGLEYLHLRRKIHRDIKAGNILLNTEGYAKLADFGVAGQLTDTMAKRNTVIGTPFWMAPEVIQEIGYDCVADIWSLGITALEMAEGKPPYGDIHPMRAIFMIPTKPPPSFREPDRWSSEFIDFVTKCLVKNPEERATASQLLLHEFIGNAKPPTILSQMIAEAREIRENQTYRNTSANTSGNKVNQTEESDEEENINKTLVNYIEEGTLVPSKETMDCGTLVPSVVDLGTMLINSDTEDESTMKRHDTGPGESGKKYRPLFLDHFDKKESIVSSPSFQQPPRNDDCIQENNDQNESVAPVMSSEERQRFQNHLQIQLHEINQNEPQNNIVQQQQPVRISNPRDQPVKFQKSFLDGDLDFLKFLSYEDLQKRMASLDSEMEREIDELRRRYQIKRQPILDAIDQKRKRQQNF</sequence>
<keyword evidence="8 13" id="KW-0547">Nucleotide-binding</keyword>
<dbReference type="Proteomes" id="UP000009046">
    <property type="component" value="Unassembled WGS sequence"/>
</dbReference>
<dbReference type="CDD" id="cd21889">
    <property type="entry name" value="SARAH_Hpo"/>
    <property type="match status" value="1"/>
</dbReference>
<organism>
    <name type="scientific">Pediculus humanus subsp. corporis</name>
    <name type="common">Body louse</name>
    <dbReference type="NCBI Taxonomy" id="121224"/>
    <lineage>
        <taxon>Eukaryota</taxon>
        <taxon>Metazoa</taxon>
        <taxon>Ecdysozoa</taxon>
        <taxon>Arthropoda</taxon>
        <taxon>Hexapoda</taxon>
        <taxon>Insecta</taxon>
        <taxon>Pterygota</taxon>
        <taxon>Neoptera</taxon>
        <taxon>Paraneoptera</taxon>
        <taxon>Psocodea</taxon>
        <taxon>Troctomorpha</taxon>
        <taxon>Phthiraptera</taxon>
        <taxon>Anoplura</taxon>
        <taxon>Pediculidae</taxon>
        <taxon>Pediculus</taxon>
    </lineage>
</organism>
<dbReference type="PROSITE" id="PS00107">
    <property type="entry name" value="PROTEIN_KINASE_ATP"/>
    <property type="match status" value="1"/>
</dbReference>
<reference evidence="18" key="3">
    <citation type="submission" date="2021-02" db="UniProtKB">
        <authorList>
            <consortium name="EnsemblMetazoa"/>
        </authorList>
    </citation>
    <scope>IDENTIFICATION</scope>
    <source>
        <strain evidence="18">USDA</strain>
    </source>
</reference>
<dbReference type="GO" id="GO:0043068">
    <property type="term" value="P:positive regulation of programmed cell death"/>
    <property type="evidence" value="ECO:0007669"/>
    <property type="project" value="UniProtKB-ARBA"/>
</dbReference>
<dbReference type="InterPro" id="IPR036674">
    <property type="entry name" value="p53_tetramer_sf"/>
</dbReference>
<dbReference type="Gene3D" id="4.10.170.10">
    <property type="entry name" value="p53-like tetramerisation domain"/>
    <property type="match status" value="1"/>
</dbReference>
<dbReference type="PROSITE" id="PS50951">
    <property type="entry name" value="SARAH"/>
    <property type="match status" value="1"/>
</dbReference>
<accession>E0W4B5</accession>
<dbReference type="FunFam" id="1.10.510.10:FF:000075">
    <property type="entry name" value="Serine/threonine-protein kinase 3"/>
    <property type="match status" value="1"/>
</dbReference>
<evidence type="ECO:0000256" key="4">
    <source>
        <dbReference type="ARBA" id="ARBA00022490"/>
    </source>
</evidence>
<dbReference type="GeneID" id="8239870"/>
<dbReference type="Pfam" id="PF11629">
    <property type="entry name" value="Mst1_SARAH"/>
    <property type="match status" value="1"/>
</dbReference>
<dbReference type="InterPro" id="IPR017441">
    <property type="entry name" value="Protein_kinase_ATP_BS"/>
</dbReference>
<dbReference type="PANTHER" id="PTHR48012:SF10">
    <property type="entry name" value="FI20177P1"/>
    <property type="match status" value="1"/>
</dbReference>
<evidence type="ECO:0000313" key="17">
    <source>
        <dbReference type="EMBL" id="EEB20471.1"/>
    </source>
</evidence>
<dbReference type="InterPro" id="IPR011524">
    <property type="entry name" value="SARAH_dom"/>
</dbReference>
<dbReference type="FunFam" id="3.30.200.20:FF:000040">
    <property type="entry name" value="Dual specificity mitogen-activated protein kinase kinase"/>
    <property type="match status" value="1"/>
</dbReference>
<dbReference type="Pfam" id="PF00069">
    <property type="entry name" value="Pkinase"/>
    <property type="match status" value="1"/>
</dbReference>
<dbReference type="AlphaFoldDB" id="E0W4B5"/>
<feature type="binding site" evidence="13">
    <location>
        <position position="51"/>
    </location>
    <ligand>
        <name>ATP</name>
        <dbReference type="ChEBI" id="CHEBI:30616"/>
    </ligand>
</feature>
<dbReference type="GO" id="GO:0004674">
    <property type="term" value="F:protein serine/threonine kinase activity"/>
    <property type="evidence" value="ECO:0007669"/>
    <property type="project" value="UniProtKB-KW"/>
</dbReference>
<dbReference type="eggNOG" id="KOG0574">
    <property type="taxonomic scope" value="Eukaryota"/>
</dbReference>
<keyword evidence="19" id="KW-1185">Reference proteome</keyword>
<evidence type="ECO:0000256" key="11">
    <source>
        <dbReference type="ARBA" id="ARBA00047899"/>
    </source>
</evidence>
<dbReference type="CTD" id="8239870"/>
<evidence type="ECO:0000256" key="7">
    <source>
        <dbReference type="ARBA" id="ARBA00022679"/>
    </source>
</evidence>
<dbReference type="PROSITE" id="PS50011">
    <property type="entry name" value="PROTEIN_KINASE_DOM"/>
    <property type="match status" value="1"/>
</dbReference>
<evidence type="ECO:0000256" key="3">
    <source>
        <dbReference type="ARBA" id="ARBA00012513"/>
    </source>
</evidence>
<evidence type="ECO:0000256" key="8">
    <source>
        <dbReference type="ARBA" id="ARBA00022741"/>
    </source>
</evidence>
<evidence type="ECO:0000313" key="19">
    <source>
        <dbReference type="Proteomes" id="UP000009046"/>
    </source>
</evidence>
<evidence type="ECO:0000256" key="2">
    <source>
        <dbReference type="ARBA" id="ARBA00008874"/>
    </source>
</evidence>
<dbReference type="GO" id="GO:0051262">
    <property type="term" value="P:protein tetramerization"/>
    <property type="evidence" value="ECO:0007669"/>
    <property type="project" value="InterPro"/>
</dbReference>
<comment type="catalytic activity">
    <reaction evidence="11">
        <text>L-threonyl-[protein] + ATP = O-phospho-L-threonyl-[protein] + ADP + H(+)</text>
        <dbReference type="Rhea" id="RHEA:46608"/>
        <dbReference type="Rhea" id="RHEA-COMP:11060"/>
        <dbReference type="Rhea" id="RHEA-COMP:11605"/>
        <dbReference type="ChEBI" id="CHEBI:15378"/>
        <dbReference type="ChEBI" id="CHEBI:30013"/>
        <dbReference type="ChEBI" id="CHEBI:30616"/>
        <dbReference type="ChEBI" id="CHEBI:61977"/>
        <dbReference type="ChEBI" id="CHEBI:456216"/>
        <dbReference type="EC" id="2.7.11.1"/>
    </reaction>
</comment>
<dbReference type="EMBL" id="AAZO01007547">
    <property type="status" value="NOT_ANNOTATED_CDS"/>
    <property type="molecule type" value="Genomic_DNA"/>
</dbReference>
<feature type="region of interest" description="Disordered" evidence="14">
    <location>
        <begin position="363"/>
        <end position="382"/>
    </location>
</feature>
<dbReference type="GO" id="GO:0030707">
    <property type="term" value="P:follicle cell of egg chamber development"/>
    <property type="evidence" value="ECO:0007669"/>
    <property type="project" value="UniProtKB-ARBA"/>
</dbReference>
<feature type="domain" description="Protein kinase" evidence="15">
    <location>
        <begin position="22"/>
        <end position="273"/>
    </location>
</feature>
<evidence type="ECO:0000256" key="12">
    <source>
        <dbReference type="ARBA" id="ARBA00048679"/>
    </source>
</evidence>
<dbReference type="InParanoid" id="E0W4B5"/>
<dbReference type="InterPro" id="IPR024205">
    <property type="entry name" value="Mst1_2_SARAH_domain"/>
</dbReference>
<keyword evidence="4" id="KW-0963">Cytoplasm</keyword>
<dbReference type="SUPFAM" id="SSF56112">
    <property type="entry name" value="Protein kinase-like (PK-like)"/>
    <property type="match status" value="1"/>
</dbReference>